<protein>
    <submittedName>
        <fullName evidence="4">DnaJ homolog subfamily B member 1-like</fullName>
    </submittedName>
</protein>
<dbReference type="Proteomes" id="UP000694846">
    <property type="component" value="Unplaced"/>
</dbReference>
<evidence type="ECO:0000256" key="1">
    <source>
        <dbReference type="ARBA" id="ARBA00023186"/>
    </source>
</evidence>
<dbReference type="GeneID" id="112679858"/>
<dbReference type="GO" id="GO:0005829">
    <property type="term" value="C:cytosol"/>
    <property type="evidence" value="ECO:0007669"/>
    <property type="project" value="TreeGrafter"/>
</dbReference>
<accession>A0A8B8F4S6</accession>
<name>A0A8B8F4S6_9HEMI</name>
<dbReference type="CDD" id="cd10747">
    <property type="entry name" value="DnaJ_C"/>
    <property type="match status" value="1"/>
</dbReference>
<dbReference type="PROSITE" id="PS50076">
    <property type="entry name" value="DNAJ_2"/>
    <property type="match status" value="1"/>
</dbReference>
<dbReference type="AlphaFoldDB" id="A0A8B8F4S6"/>
<proteinExistence type="predicted"/>
<evidence type="ECO:0000259" key="2">
    <source>
        <dbReference type="PROSITE" id="PS50076"/>
    </source>
</evidence>
<dbReference type="GO" id="GO:0051087">
    <property type="term" value="F:protein-folding chaperone binding"/>
    <property type="evidence" value="ECO:0007669"/>
    <property type="project" value="TreeGrafter"/>
</dbReference>
<sequence>MGINYYSILQLKRYCTKDDVYKAFGKLMYQRTKNNQIQPSIVTLCEAFEVLSDSFRRALYDDYGEEGLKRGIQSGNASIDPWTYHGNALTTYSEYCALTNPISNLIIKSNGSVSISLKENRVSPDVVHLRLKLTLNEVFSGSTKLIEVNRKSMRIDDSTSEEMLVKVNVPRGLPAGATIQSMVSKVNNGLEIKTLYVFTTEDIPHKVFKRDITNLIMVKTVSLKQAFFGTKVNINTLDHKVLRVNITQVITDDYVKIIHNEGMPDVNDPTVRGDIIIKFDIVYPIYSPFADQTICEIYNSYIELLIDCVIAITLIKEPVKVVTQISLNHGNPPRISHNVLTVKDFPIPKSLAICHQGVSNVLVIIITVNVRNQQKSPKMR</sequence>
<dbReference type="Gene3D" id="1.10.287.110">
    <property type="entry name" value="DnaJ domain"/>
    <property type="match status" value="1"/>
</dbReference>
<dbReference type="Pfam" id="PF01556">
    <property type="entry name" value="DnaJ_C"/>
    <property type="match status" value="1"/>
</dbReference>
<dbReference type="InterPro" id="IPR001623">
    <property type="entry name" value="DnaJ_domain"/>
</dbReference>
<dbReference type="PANTHER" id="PTHR24078">
    <property type="entry name" value="DNAJ HOMOLOG SUBFAMILY C MEMBER"/>
    <property type="match status" value="1"/>
</dbReference>
<dbReference type="SUPFAM" id="SSF46565">
    <property type="entry name" value="Chaperone J-domain"/>
    <property type="match status" value="1"/>
</dbReference>
<evidence type="ECO:0000313" key="3">
    <source>
        <dbReference type="Proteomes" id="UP000694846"/>
    </source>
</evidence>
<dbReference type="GO" id="GO:0006457">
    <property type="term" value="P:protein folding"/>
    <property type="evidence" value="ECO:0007669"/>
    <property type="project" value="InterPro"/>
</dbReference>
<dbReference type="InterPro" id="IPR008971">
    <property type="entry name" value="HSP40/DnaJ_pept-bd"/>
</dbReference>
<dbReference type="InterPro" id="IPR036869">
    <property type="entry name" value="J_dom_sf"/>
</dbReference>
<dbReference type="OrthoDB" id="550424at2759"/>
<dbReference type="InterPro" id="IPR002939">
    <property type="entry name" value="DnaJ_C"/>
</dbReference>
<organism evidence="3 4">
    <name type="scientific">Sipha flava</name>
    <name type="common">yellow sugarcane aphid</name>
    <dbReference type="NCBI Taxonomy" id="143950"/>
    <lineage>
        <taxon>Eukaryota</taxon>
        <taxon>Metazoa</taxon>
        <taxon>Ecdysozoa</taxon>
        <taxon>Arthropoda</taxon>
        <taxon>Hexapoda</taxon>
        <taxon>Insecta</taxon>
        <taxon>Pterygota</taxon>
        <taxon>Neoptera</taxon>
        <taxon>Paraneoptera</taxon>
        <taxon>Hemiptera</taxon>
        <taxon>Sternorrhyncha</taxon>
        <taxon>Aphidomorpha</taxon>
        <taxon>Aphidoidea</taxon>
        <taxon>Aphididae</taxon>
        <taxon>Sipha</taxon>
    </lineage>
</organism>
<dbReference type="GO" id="GO:0051082">
    <property type="term" value="F:unfolded protein binding"/>
    <property type="evidence" value="ECO:0007669"/>
    <property type="project" value="InterPro"/>
</dbReference>
<keyword evidence="1" id="KW-0143">Chaperone</keyword>
<dbReference type="FunFam" id="2.60.260.20:FF:000006">
    <property type="entry name" value="DnaJ subfamily B member 13"/>
    <property type="match status" value="1"/>
</dbReference>
<reference evidence="4" key="1">
    <citation type="submission" date="2025-08" db="UniProtKB">
        <authorList>
            <consortium name="RefSeq"/>
        </authorList>
    </citation>
    <scope>IDENTIFICATION</scope>
    <source>
        <tissue evidence="4">Whole body</tissue>
    </source>
</reference>
<keyword evidence="3" id="KW-1185">Reference proteome</keyword>
<evidence type="ECO:0000313" key="4">
    <source>
        <dbReference type="RefSeq" id="XP_025405575.1"/>
    </source>
</evidence>
<gene>
    <name evidence="4" type="primary">LOC112679858</name>
</gene>
<dbReference type="SUPFAM" id="SSF49493">
    <property type="entry name" value="HSP40/DnaJ peptide-binding domain"/>
    <property type="match status" value="1"/>
</dbReference>
<dbReference type="PANTHER" id="PTHR24078:SF519">
    <property type="entry name" value="DNAJ HOMOLOG SUBFAMILY B MEMBER 13"/>
    <property type="match status" value="1"/>
</dbReference>
<dbReference type="PRINTS" id="PR00625">
    <property type="entry name" value="JDOMAIN"/>
</dbReference>
<dbReference type="RefSeq" id="XP_025405575.1">
    <property type="nucleotide sequence ID" value="XM_025549790.1"/>
</dbReference>
<feature type="domain" description="J" evidence="2">
    <location>
        <begin position="4"/>
        <end position="64"/>
    </location>
</feature>
<dbReference type="InterPro" id="IPR051339">
    <property type="entry name" value="DnaJ_subfamily_B"/>
</dbReference>
<dbReference type="Gene3D" id="2.60.260.20">
    <property type="entry name" value="Urease metallochaperone UreE, N-terminal domain"/>
    <property type="match status" value="2"/>
</dbReference>